<evidence type="ECO:0000313" key="1">
    <source>
        <dbReference type="EMBL" id="GIY50221.1"/>
    </source>
</evidence>
<accession>A0AAV4TYE1</accession>
<dbReference type="AlphaFoldDB" id="A0AAV4TYE1"/>
<name>A0AAV4TYE1_9ARAC</name>
<comment type="caution">
    <text evidence="1">The sequence shown here is derived from an EMBL/GenBank/DDBJ whole genome shotgun (WGS) entry which is preliminary data.</text>
</comment>
<sequence>MSSSVQLISATREETLPEFIKQLSSRLSNVCRSKLTNALKHLPIEMFPIETRLGIARPLSPSRKNIFLPPKPIPRCDAPLPRPDYLKTPPRYAIIARDKSHFAFRGRPGPNEVRISSPHMLLDSFSQCSIALFTVPLTNATCVTTSNHCTKAKSQTEGEINKSMYNDAIKAIGPKRDLCHHFPWPAVKMAYVMVPYFHGPFGRGSGDAKHKVLASQRGSINAFSYEHNNMSGSPTDYLIHRIMLTRRRRSKVTAGKFPLQLKARQGPEDSVSGGKIRKAFWS</sequence>
<evidence type="ECO:0000313" key="2">
    <source>
        <dbReference type="Proteomes" id="UP001054837"/>
    </source>
</evidence>
<organism evidence="1 2">
    <name type="scientific">Caerostris darwini</name>
    <dbReference type="NCBI Taxonomy" id="1538125"/>
    <lineage>
        <taxon>Eukaryota</taxon>
        <taxon>Metazoa</taxon>
        <taxon>Ecdysozoa</taxon>
        <taxon>Arthropoda</taxon>
        <taxon>Chelicerata</taxon>
        <taxon>Arachnida</taxon>
        <taxon>Araneae</taxon>
        <taxon>Araneomorphae</taxon>
        <taxon>Entelegynae</taxon>
        <taxon>Araneoidea</taxon>
        <taxon>Araneidae</taxon>
        <taxon>Caerostris</taxon>
    </lineage>
</organism>
<proteinExistence type="predicted"/>
<dbReference type="Proteomes" id="UP001054837">
    <property type="component" value="Unassembled WGS sequence"/>
</dbReference>
<keyword evidence="2" id="KW-1185">Reference proteome</keyword>
<gene>
    <name evidence="1" type="ORF">CDAR_319041</name>
</gene>
<dbReference type="EMBL" id="BPLQ01010363">
    <property type="protein sequence ID" value="GIY50221.1"/>
    <property type="molecule type" value="Genomic_DNA"/>
</dbReference>
<reference evidence="1 2" key="1">
    <citation type="submission" date="2021-06" db="EMBL/GenBank/DDBJ databases">
        <title>Caerostris darwini draft genome.</title>
        <authorList>
            <person name="Kono N."/>
            <person name="Arakawa K."/>
        </authorList>
    </citation>
    <scope>NUCLEOTIDE SEQUENCE [LARGE SCALE GENOMIC DNA]</scope>
</reference>
<protein>
    <submittedName>
        <fullName evidence="1">Uncharacterized protein</fullName>
    </submittedName>
</protein>